<dbReference type="AlphaFoldDB" id="A0A3E0GZU2"/>
<evidence type="ECO:0000256" key="1">
    <source>
        <dbReference type="SAM" id="MobiDB-lite"/>
    </source>
</evidence>
<dbReference type="Proteomes" id="UP000256269">
    <property type="component" value="Unassembled WGS sequence"/>
</dbReference>
<feature type="region of interest" description="Disordered" evidence="1">
    <location>
        <begin position="129"/>
        <end position="165"/>
    </location>
</feature>
<protein>
    <submittedName>
        <fullName evidence="2">Uncharacterized protein</fullName>
    </submittedName>
</protein>
<sequence length="165" mass="17281">MTGAASGLVDRASRLIWAVLVDAGRCDLADVVADRLAGMPGPDLRIRATGALRAVLGGVMAERDAVELVRRGITRDELALLAEADRRLVERVNTTRDVDAAGRRRAVRVVTGLLDRVAQVLSAAHTGMPQISDTTSTAPRSERTCRTSGGTASGIQPGPATTTVV</sequence>
<dbReference type="EMBL" id="QUNO01000019">
    <property type="protein sequence ID" value="REH34903.1"/>
    <property type="molecule type" value="Genomic_DNA"/>
</dbReference>
<evidence type="ECO:0000313" key="3">
    <source>
        <dbReference type="Proteomes" id="UP000256269"/>
    </source>
</evidence>
<feature type="compositionally biased region" description="Polar residues" evidence="1">
    <location>
        <begin position="146"/>
        <end position="165"/>
    </location>
</feature>
<accession>A0A3E0GZU2</accession>
<name>A0A3E0GZU2_9PSEU</name>
<evidence type="ECO:0000313" key="2">
    <source>
        <dbReference type="EMBL" id="REH34903.1"/>
    </source>
</evidence>
<keyword evidence="3" id="KW-1185">Reference proteome</keyword>
<comment type="caution">
    <text evidence="2">The sequence shown here is derived from an EMBL/GenBank/DDBJ whole genome shotgun (WGS) entry which is preliminary data.</text>
</comment>
<feature type="compositionally biased region" description="Polar residues" evidence="1">
    <location>
        <begin position="129"/>
        <end position="139"/>
    </location>
</feature>
<reference evidence="2 3" key="1">
    <citation type="submission" date="2018-08" db="EMBL/GenBank/DDBJ databases">
        <title>Genomic Encyclopedia of Archaeal and Bacterial Type Strains, Phase II (KMG-II): from individual species to whole genera.</title>
        <authorList>
            <person name="Goeker M."/>
        </authorList>
    </citation>
    <scope>NUCLEOTIDE SEQUENCE [LARGE SCALE GENOMIC DNA]</scope>
    <source>
        <strain evidence="2 3">DSM 45791</strain>
    </source>
</reference>
<proteinExistence type="predicted"/>
<organism evidence="2 3">
    <name type="scientific">Kutzneria buriramensis</name>
    <dbReference type="NCBI Taxonomy" id="1045776"/>
    <lineage>
        <taxon>Bacteria</taxon>
        <taxon>Bacillati</taxon>
        <taxon>Actinomycetota</taxon>
        <taxon>Actinomycetes</taxon>
        <taxon>Pseudonocardiales</taxon>
        <taxon>Pseudonocardiaceae</taxon>
        <taxon>Kutzneria</taxon>
    </lineage>
</organism>
<gene>
    <name evidence="2" type="ORF">BCF44_119179</name>
</gene>